<keyword evidence="1" id="KW-0106">Calcium</keyword>
<dbReference type="PROSITE" id="PS00018">
    <property type="entry name" value="EF_HAND_1"/>
    <property type="match status" value="2"/>
</dbReference>
<dbReference type="PROSITE" id="PS50222">
    <property type="entry name" value="EF_HAND_2"/>
    <property type="match status" value="2"/>
</dbReference>
<evidence type="ECO:0000259" key="2">
    <source>
        <dbReference type="PROSITE" id="PS50222"/>
    </source>
</evidence>
<sequence>MTYIKGDEEEDEEVKMACPRSQGCLKLDINSGESLDHNLNTGPIKSINKDCLYVNQSGAIDKKDFDLAVQRICSSRHWSSDNPKTQQTKDTLLKIWEELQQRADSDQDGQISRDEWYSMWEDYAKDPANAHDWQQTYMKFMFDLEDSSGDGSIDENEFSNVCHSHGVQEAEARDAFKKMGVGNEVTRDKFFELWKQYFTSDDPNAPGNFIFGKTSF</sequence>
<dbReference type="InterPro" id="IPR011992">
    <property type="entry name" value="EF-hand-dom_pair"/>
</dbReference>
<dbReference type="InterPro" id="IPR002048">
    <property type="entry name" value="EF_hand_dom"/>
</dbReference>
<accession>A0A834KH90</accession>
<organism evidence="3 4">
    <name type="scientific">Vespula germanica</name>
    <name type="common">German yellow jacket</name>
    <name type="synonym">Paravespula germanica</name>
    <dbReference type="NCBI Taxonomy" id="30212"/>
    <lineage>
        <taxon>Eukaryota</taxon>
        <taxon>Metazoa</taxon>
        <taxon>Ecdysozoa</taxon>
        <taxon>Arthropoda</taxon>
        <taxon>Hexapoda</taxon>
        <taxon>Insecta</taxon>
        <taxon>Pterygota</taxon>
        <taxon>Neoptera</taxon>
        <taxon>Endopterygota</taxon>
        <taxon>Hymenoptera</taxon>
        <taxon>Apocrita</taxon>
        <taxon>Aculeata</taxon>
        <taxon>Vespoidea</taxon>
        <taxon>Vespidae</taxon>
        <taxon>Vespinae</taxon>
        <taxon>Vespula</taxon>
    </lineage>
</organism>
<dbReference type="Gene3D" id="1.10.238.10">
    <property type="entry name" value="EF-hand"/>
    <property type="match status" value="1"/>
</dbReference>
<comment type="caution">
    <text evidence="3">The sequence shown here is derived from an EMBL/GenBank/DDBJ whole genome shotgun (WGS) entry which is preliminary data.</text>
</comment>
<dbReference type="EMBL" id="JACSDZ010000004">
    <property type="protein sequence ID" value="KAF7405821.1"/>
    <property type="molecule type" value="Genomic_DNA"/>
</dbReference>
<dbReference type="Pfam" id="PF13202">
    <property type="entry name" value="EF-hand_5"/>
    <property type="match status" value="1"/>
</dbReference>
<evidence type="ECO:0000313" key="4">
    <source>
        <dbReference type="Proteomes" id="UP000617340"/>
    </source>
</evidence>
<name>A0A834KH90_VESGE</name>
<protein>
    <recommendedName>
        <fullName evidence="2">EF-hand domain-containing protein</fullName>
    </recommendedName>
</protein>
<dbReference type="Proteomes" id="UP000617340">
    <property type="component" value="Unassembled WGS sequence"/>
</dbReference>
<feature type="domain" description="EF-hand" evidence="2">
    <location>
        <begin position="133"/>
        <end position="168"/>
    </location>
</feature>
<gene>
    <name evidence="3" type="ORF">HZH68_005190</name>
</gene>
<reference evidence="3" key="1">
    <citation type="journal article" date="2020" name="G3 (Bethesda)">
        <title>High-Quality Assemblies for Three Invasive Social Wasps from the &lt;i&gt;Vespula&lt;/i&gt; Genus.</title>
        <authorList>
            <person name="Harrop T.W.R."/>
            <person name="Guhlin J."/>
            <person name="McLaughlin G.M."/>
            <person name="Permina E."/>
            <person name="Stockwell P."/>
            <person name="Gilligan J."/>
            <person name="Le Lec M.F."/>
            <person name="Gruber M.A.M."/>
            <person name="Quinn O."/>
            <person name="Lovegrove M."/>
            <person name="Duncan E.J."/>
            <person name="Remnant E.J."/>
            <person name="Van Eeckhoven J."/>
            <person name="Graham B."/>
            <person name="Knapp R.A."/>
            <person name="Langford K.W."/>
            <person name="Kronenberg Z."/>
            <person name="Press M.O."/>
            <person name="Eacker S.M."/>
            <person name="Wilson-Rankin E.E."/>
            <person name="Purcell J."/>
            <person name="Lester P.J."/>
            <person name="Dearden P.K."/>
        </authorList>
    </citation>
    <scope>NUCLEOTIDE SEQUENCE</scope>
    <source>
        <strain evidence="3">Linc-1</strain>
    </source>
</reference>
<dbReference type="InterPro" id="IPR018247">
    <property type="entry name" value="EF_Hand_1_Ca_BS"/>
</dbReference>
<dbReference type="GO" id="GO:0005509">
    <property type="term" value="F:calcium ion binding"/>
    <property type="evidence" value="ECO:0007669"/>
    <property type="project" value="InterPro"/>
</dbReference>
<feature type="domain" description="EF-hand" evidence="2">
    <location>
        <begin position="91"/>
        <end position="126"/>
    </location>
</feature>
<proteinExistence type="predicted"/>
<evidence type="ECO:0000313" key="3">
    <source>
        <dbReference type="EMBL" id="KAF7405821.1"/>
    </source>
</evidence>
<dbReference type="AlphaFoldDB" id="A0A834KH90"/>
<dbReference type="SUPFAM" id="SSF47473">
    <property type="entry name" value="EF-hand"/>
    <property type="match status" value="1"/>
</dbReference>
<keyword evidence="4" id="KW-1185">Reference proteome</keyword>
<evidence type="ECO:0000256" key="1">
    <source>
        <dbReference type="ARBA" id="ARBA00022837"/>
    </source>
</evidence>